<dbReference type="Proteomes" id="UP000809829">
    <property type="component" value="Unassembled WGS sequence"/>
</dbReference>
<proteinExistence type="predicted"/>
<reference evidence="1 2" key="1">
    <citation type="submission" date="2021-01" db="EMBL/GenBank/DDBJ databases">
        <title>Genomic Encyclopedia of Type Strains, Phase IV (KMG-IV): sequencing the most valuable type-strain genomes for metagenomic binning, comparative biology and taxonomic classification.</title>
        <authorList>
            <person name="Goeker M."/>
        </authorList>
    </citation>
    <scope>NUCLEOTIDE SEQUENCE [LARGE SCALE GENOMIC DNA]</scope>
    <source>
        <strain evidence="1 2">DSM 104297</strain>
    </source>
</reference>
<protein>
    <submittedName>
        <fullName evidence="1">Uncharacterized protein</fullName>
    </submittedName>
</protein>
<gene>
    <name evidence="1" type="ORF">JOC83_003616</name>
</gene>
<dbReference type="EMBL" id="JAFBFC010000008">
    <property type="protein sequence ID" value="MBM7704757.1"/>
    <property type="molecule type" value="Genomic_DNA"/>
</dbReference>
<evidence type="ECO:0000313" key="1">
    <source>
        <dbReference type="EMBL" id="MBM7704757.1"/>
    </source>
</evidence>
<keyword evidence="2" id="KW-1185">Reference proteome</keyword>
<comment type="caution">
    <text evidence="1">The sequence shown here is derived from an EMBL/GenBank/DDBJ whole genome shotgun (WGS) entry which is preliminary data.</text>
</comment>
<sequence>MCYLDKFPAIELNYVTRQYKQGILLKDLNEKNHE</sequence>
<accession>A0ABS2R0L6</accession>
<name>A0ABS2R0L6_9BACI</name>
<organism evidence="1 2">
    <name type="scientific">Priestia iocasae</name>
    <dbReference type="NCBI Taxonomy" id="2291674"/>
    <lineage>
        <taxon>Bacteria</taxon>
        <taxon>Bacillati</taxon>
        <taxon>Bacillota</taxon>
        <taxon>Bacilli</taxon>
        <taxon>Bacillales</taxon>
        <taxon>Bacillaceae</taxon>
        <taxon>Priestia</taxon>
    </lineage>
</organism>
<evidence type="ECO:0000313" key="2">
    <source>
        <dbReference type="Proteomes" id="UP000809829"/>
    </source>
</evidence>